<dbReference type="PROSITE" id="PS50089">
    <property type="entry name" value="ZF_RING_2"/>
    <property type="match status" value="1"/>
</dbReference>
<evidence type="ECO:0000256" key="3">
    <source>
        <dbReference type="ARBA" id="ARBA00022679"/>
    </source>
</evidence>
<evidence type="ECO:0000256" key="4">
    <source>
        <dbReference type="ARBA" id="ARBA00022723"/>
    </source>
</evidence>
<reference evidence="12" key="1">
    <citation type="submission" date="2025-08" db="UniProtKB">
        <authorList>
            <consortium name="RefSeq"/>
        </authorList>
    </citation>
    <scope>IDENTIFICATION</scope>
    <source>
        <tissue evidence="12">Young leaves</tissue>
    </source>
</reference>
<keyword evidence="11" id="KW-1185">Reference proteome</keyword>
<dbReference type="AlphaFoldDB" id="A0A6J1FTR5"/>
<dbReference type="Pfam" id="PF14369">
    <property type="entry name" value="Zn_ribbon_19"/>
    <property type="match status" value="1"/>
</dbReference>
<dbReference type="InterPro" id="IPR013083">
    <property type="entry name" value="Znf_RING/FYVE/PHD"/>
</dbReference>
<protein>
    <recommendedName>
        <fullName evidence="2">RING-type E3 ubiquitin transferase</fullName>
        <ecNumber evidence="2">2.3.2.27</ecNumber>
    </recommendedName>
</protein>
<feature type="region of interest" description="Disordered" evidence="9">
    <location>
        <begin position="296"/>
        <end position="316"/>
    </location>
</feature>
<dbReference type="Pfam" id="PF13639">
    <property type="entry name" value="zf-RING_2"/>
    <property type="match status" value="1"/>
</dbReference>
<organism evidence="11 12">
    <name type="scientific">Cucurbita moschata</name>
    <name type="common">Winter crookneck squash</name>
    <name type="synonym">Cucurbita pepo var. moschata</name>
    <dbReference type="NCBI Taxonomy" id="3662"/>
    <lineage>
        <taxon>Eukaryota</taxon>
        <taxon>Viridiplantae</taxon>
        <taxon>Streptophyta</taxon>
        <taxon>Embryophyta</taxon>
        <taxon>Tracheophyta</taxon>
        <taxon>Spermatophyta</taxon>
        <taxon>Magnoliopsida</taxon>
        <taxon>eudicotyledons</taxon>
        <taxon>Gunneridae</taxon>
        <taxon>Pentapetalae</taxon>
        <taxon>rosids</taxon>
        <taxon>fabids</taxon>
        <taxon>Cucurbitales</taxon>
        <taxon>Cucurbitaceae</taxon>
        <taxon>Cucurbiteae</taxon>
        <taxon>Cucurbita</taxon>
    </lineage>
</organism>
<evidence type="ECO:0000256" key="1">
    <source>
        <dbReference type="ARBA" id="ARBA00000900"/>
    </source>
</evidence>
<evidence type="ECO:0000256" key="7">
    <source>
        <dbReference type="ARBA" id="ARBA00022833"/>
    </source>
</evidence>
<keyword evidence="7" id="KW-0862">Zinc</keyword>
<gene>
    <name evidence="12" type="primary">LOC111446755</name>
</gene>
<feature type="region of interest" description="Disordered" evidence="9">
    <location>
        <begin position="257"/>
        <end position="277"/>
    </location>
</feature>
<dbReference type="GO" id="GO:0016567">
    <property type="term" value="P:protein ubiquitination"/>
    <property type="evidence" value="ECO:0007669"/>
    <property type="project" value="TreeGrafter"/>
</dbReference>
<dbReference type="EC" id="2.3.2.27" evidence="2"/>
<dbReference type="GO" id="GO:0005737">
    <property type="term" value="C:cytoplasm"/>
    <property type="evidence" value="ECO:0007669"/>
    <property type="project" value="TreeGrafter"/>
</dbReference>
<dbReference type="InterPro" id="IPR001841">
    <property type="entry name" value="Znf_RING"/>
</dbReference>
<name>A0A6J1FTR5_CUCMO</name>
<evidence type="ECO:0000256" key="9">
    <source>
        <dbReference type="SAM" id="MobiDB-lite"/>
    </source>
</evidence>
<dbReference type="GO" id="GO:0061630">
    <property type="term" value="F:ubiquitin protein ligase activity"/>
    <property type="evidence" value="ECO:0007669"/>
    <property type="project" value="UniProtKB-EC"/>
</dbReference>
<dbReference type="PANTHER" id="PTHR15710">
    <property type="entry name" value="E3 UBIQUITIN-PROTEIN LIGASE PRAJA"/>
    <property type="match status" value="1"/>
</dbReference>
<feature type="domain" description="RING-type" evidence="10">
    <location>
        <begin position="214"/>
        <end position="255"/>
    </location>
</feature>
<dbReference type="GO" id="GO:0008270">
    <property type="term" value="F:zinc ion binding"/>
    <property type="evidence" value="ECO:0007669"/>
    <property type="project" value="UniProtKB-KW"/>
</dbReference>
<dbReference type="CDD" id="cd16667">
    <property type="entry name" value="RING-H2_RNF126-like"/>
    <property type="match status" value="1"/>
</dbReference>
<keyword evidence="6" id="KW-0833">Ubl conjugation pathway</keyword>
<feature type="compositionally biased region" description="Polar residues" evidence="9">
    <location>
        <begin position="128"/>
        <end position="139"/>
    </location>
</feature>
<feature type="region of interest" description="Disordered" evidence="9">
    <location>
        <begin position="121"/>
        <end position="164"/>
    </location>
</feature>
<dbReference type="Proteomes" id="UP000504609">
    <property type="component" value="Unplaced"/>
</dbReference>
<keyword evidence="5 8" id="KW-0863">Zinc-finger</keyword>
<dbReference type="SMART" id="SM00184">
    <property type="entry name" value="RING"/>
    <property type="match status" value="1"/>
</dbReference>
<dbReference type="RefSeq" id="XP_022941465.1">
    <property type="nucleotide sequence ID" value="XM_023085697.1"/>
</dbReference>
<dbReference type="SUPFAM" id="SSF57850">
    <property type="entry name" value="RING/U-box"/>
    <property type="match status" value="1"/>
</dbReference>
<evidence type="ECO:0000256" key="2">
    <source>
        <dbReference type="ARBA" id="ARBA00012483"/>
    </source>
</evidence>
<keyword evidence="3" id="KW-0808">Transferase</keyword>
<evidence type="ECO:0000313" key="11">
    <source>
        <dbReference type="Proteomes" id="UP000504609"/>
    </source>
</evidence>
<evidence type="ECO:0000256" key="8">
    <source>
        <dbReference type="PROSITE-ProRule" id="PRU00175"/>
    </source>
</evidence>
<feature type="compositionally biased region" description="Polar residues" evidence="9">
    <location>
        <begin position="301"/>
        <end position="316"/>
    </location>
</feature>
<comment type="catalytic activity">
    <reaction evidence="1">
        <text>S-ubiquitinyl-[E2 ubiquitin-conjugating enzyme]-L-cysteine + [acceptor protein]-L-lysine = [E2 ubiquitin-conjugating enzyme]-L-cysteine + N(6)-ubiquitinyl-[acceptor protein]-L-lysine.</text>
        <dbReference type="EC" id="2.3.2.27"/>
    </reaction>
</comment>
<proteinExistence type="predicted"/>
<dbReference type="Gene3D" id="3.30.40.10">
    <property type="entry name" value="Zinc/RING finger domain, C3HC4 (zinc finger)"/>
    <property type="match status" value="1"/>
</dbReference>
<evidence type="ECO:0000313" key="12">
    <source>
        <dbReference type="RefSeq" id="XP_022941465.1"/>
    </source>
</evidence>
<evidence type="ECO:0000259" key="10">
    <source>
        <dbReference type="PROSITE" id="PS50089"/>
    </source>
</evidence>
<dbReference type="InterPro" id="IPR039525">
    <property type="entry name" value="RNF126-like_zinc-ribbon"/>
</dbReference>
<keyword evidence="4" id="KW-0479">Metal-binding</keyword>
<evidence type="ECO:0000256" key="6">
    <source>
        <dbReference type="ARBA" id="ARBA00022786"/>
    </source>
</evidence>
<dbReference type="FunFam" id="3.30.40.10:FF:000022">
    <property type="entry name" value="E3 ubiquitin-protein ligase RING1-like"/>
    <property type="match status" value="1"/>
</dbReference>
<dbReference type="PANTHER" id="PTHR15710:SF18">
    <property type="entry name" value="RING-TYPE E3 UBIQUITIN TRANSFERASE"/>
    <property type="match status" value="1"/>
</dbReference>
<accession>A0A6J1FTR5</accession>
<dbReference type="GeneID" id="111446755"/>
<dbReference type="KEGG" id="cmos:111446755"/>
<evidence type="ECO:0000256" key="5">
    <source>
        <dbReference type="ARBA" id="ARBA00022771"/>
    </source>
</evidence>
<sequence length="316" mass="36995">MSFASSRHTRSSFHFYWCHQCHRMVTLATTRDPSELICSRCSGQFLEELHLTRPQFDNSPETRLLEALSLMLDPPVRLFRLPDIDRRRPMLHQFDNFDRQSFSDPEGDEWFHWRTRRRNRSLDERDNSSLQPPNQNRSRTVIILRPTDPSRPVQPIIPPRADPRDYFTGPRLDELIEELTQNDRPGPQPASEAAIERIPTVKIAAEHLKNDTMCPVCKEEFEIGEEARELMCKHVYHSECIVPWLRLHNSCPVCRQEMPPSPPENQAAESSDDEEGIGRRCTRWWGQLVNRPFRSRYRQLSPPQDSHNSSSRDYGG</sequence>